<comment type="caution">
    <text evidence="1">The sequence shown here is derived from an EMBL/GenBank/DDBJ whole genome shotgun (WGS) entry which is preliminary data.</text>
</comment>
<name>A0ABW1TY67_9BURK</name>
<accession>A0ABW1TY67</accession>
<dbReference type="EMBL" id="JBHSRS010000073">
    <property type="protein sequence ID" value="MFC6282228.1"/>
    <property type="molecule type" value="Genomic_DNA"/>
</dbReference>
<dbReference type="RefSeq" id="WP_377413838.1">
    <property type="nucleotide sequence ID" value="NZ_JBHSRS010000073.1"/>
</dbReference>
<dbReference type="Pfam" id="PF13332">
    <property type="entry name" value="Fil_haemagg_2"/>
    <property type="match status" value="1"/>
</dbReference>
<evidence type="ECO:0000313" key="1">
    <source>
        <dbReference type="EMBL" id="MFC6282228.1"/>
    </source>
</evidence>
<organism evidence="1 2">
    <name type="scientific">Polaromonas aquatica</name>
    <dbReference type="NCBI Taxonomy" id="332657"/>
    <lineage>
        <taxon>Bacteria</taxon>
        <taxon>Pseudomonadati</taxon>
        <taxon>Pseudomonadota</taxon>
        <taxon>Betaproteobacteria</taxon>
        <taxon>Burkholderiales</taxon>
        <taxon>Comamonadaceae</taxon>
        <taxon>Polaromonas</taxon>
    </lineage>
</organism>
<dbReference type="Proteomes" id="UP001596270">
    <property type="component" value="Unassembled WGS sequence"/>
</dbReference>
<dbReference type="InterPro" id="IPR025157">
    <property type="entry name" value="Hemagglutinin_rpt"/>
</dbReference>
<sequence length="698" mass="69902">MAISNPVLSAMQNAEGMAQAIGNTSDGRMQALGIAAAGLNAYNTYNNLLGKDGSVDPQKAASISINVNIGSSQSQSNSSSESNTARGSTVAAGNNVTITATGAGADSNLTVQGSSVTAGNNALLAADNQVNLLAAQNISTQTSINSSSSSSVGVSYGIGSGGAGFGFNASASKGQGSSNGQDSSFTNTSVNAGNTASIQSVGDTTLKGAVVTANTVIANVGGSLNIQSLQDTSTYNSQQSSVGGSVSFGSSGNGAGFSASQSKIDSNFASVGQQSGIKAGDGGFQVSVNNNTDLKGGVIASTQAAVDNSKNSFTTGGTLTTSDIQNSASFNGSAFGVSVDVGTQPGKLGVSGVGVGIGSDKGEASSVTTAGISGIAANTAVRTGDVETGLKPIFDAAKVQREIDAQVAITQAITRETYKLGDEAYRTMFLKSASIYQIVKDEDGNVVLDANGRPAVRELSAEERLNLQPGPDGKVHVANNGIFNDLDAAATYANQHSTADTGPQYLVAFPQAENAISELLVAAYQKYLEGGTFGLTNAGQVNVDLLNTYGATGLELDGHSRGAMTIGNALQVIANQPGAAGSLPGLTIHMYGPAFDVIAADGLLGFVQGRSATGYSTGLDGPVLQYQNHVADPVGGLIGGNAATGGTVPEGSSATREAIRAATGQPITVHNCYGTGPQKCAIFWNAAFPEFLPAIVTK</sequence>
<evidence type="ECO:0000313" key="2">
    <source>
        <dbReference type="Proteomes" id="UP001596270"/>
    </source>
</evidence>
<protein>
    <submittedName>
        <fullName evidence="1">Hemagglutinin repeat-containing protein</fullName>
    </submittedName>
</protein>
<reference evidence="2" key="1">
    <citation type="journal article" date="2019" name="Int. J. Syst. Evol. Microbiol.">
        <title>The Global Catalogue of Microorganisms (GCM) 10K type strain sequencing project: providing services to taxonomists for standard genome sequencing and annotation.</title>
        <authorList>
            <consortium name="The Broad Institute Genomics Platform"/>
            <consortium name="The Broad Institute Genome Sequencing Center for Infectious Disease"/>
            <person name="Wu L."/>
            <person name="Ma J."/>
        </authorList>
    </citation>
    <scope>NUCLEOTIDE SEQUENCE [LARGE SCALE GENOMIC DNA]</scope>
    <source>
        <strain evidence="2">CCUG 39402</strain>
    </source>
</reference>
<keyword evidence="2" id="KW-1185">Reference proteome</keyword>
<proteinExistence type="predicted"/>
<gene>
    <name evidence="1" type="ORF">ACFQND_13440</name>
</gene>